<accession>A0A1U9ZAA6</accession>
<organism evidence="3 4">
    <name type="scientific">Martelella mediterranea DSM 17316</name>
    <dbReference type="NCBI Taxonomy" id="1122214"/>
    <lineage>
        <taxon>Bacteria</taxon>
        <taxon>Pseudomonadati</taxon>
        <taxon>Pseudomonadota</taxon>
        <taxon>Alphaproteobacteria</taxon>
        <taxon>Hyphomicrobiales</taxon>
        <taxon>Aurantimonadaceae</taxon>
        <taxon>Martelella</taxon>
    </lineage>
</organism>
<proteinExistence type="predicted"/>
<name>A0A1U9ZAA6_9HYPH</name>
<evidence type="ECO:0000313" key="4">
    <source>
        <dbReference type="Proteomes" id="UP000191135"/>
    </source>
</evidence>
<dbReference type="EC" id="1.1.99.28" evidence="3"/>
<dbReference type="SUPFAM" id="SSF55347">
    <property type="entry name" value="Glyceraldehyde-3-phosphate dehydrogenase-like, C-terminal domain"/>
    <property type="match status" value="1"/>
</dbReference>
<sequence>MSLRLGIIGCGLKAASYARSWTAGPVPPQIVAITDTSAASVQRYVGIVTQAGAAAPRVYPDADAMLAAEAGNLDAVYVSTPHAFHQLYAKAALKAGLHVLLEKPMALNAEEAREILAARDAAGKQIVIAYQSSLSPLIAGYRKRFQAGEFGALLSVTGEVWEHWESRYAGNWKQIPELSGGGFICDTGSHLFNAVMQVTGRGYSHVAGRLNSLGRPYELVGGILAEIDGGVPVTLTFCGNTTPGCESTLSLFFEKAILRLDIWGKWAELRQGTNITREIGGEPNDAVLDIFTAVAGGASNPSTAEQSLHLAELWDLIKQSSAEGNVPLVLTTRPEIEQ</sequence>
<dbReference type="InterPro" id="IPR055170">
    <property type="entry name" value="GFO_IDH_MocA-like_dom"/>
</dbReference>
<dbReference type="InterPro" id="IPR036291">
    <property type="entry name" value="NAD(P)-bd_dom_sf"/>
</dbReference>
<dbReference type="Proteomes" id="UP000191135">
    <property type="component" value="Plasmid pMM170"/>
</dbReference>
<dbReference type="PANTHER" id="PTHR43377:SF1">
    <property type="entry name" value="BILIVERDIN REDUCTASE A"/>
    <property type="match status" value="1"/>
</dbReference>
<dbReference type="Pfam" id="PF22725">
    <property type="entry name" value="GFO_IDH_MocA_C3"/>
    <property type="match status" value="1"/>
</dbReference>
<protein>
    <submittedName>
        <fullName evidence="3">Glucose--fructose oxidoreductase</fullName>
        <ecNumber evidence="3">1.1.99.28</ecNumber>
    </submittedName>
</protein>
<reference evidence="3 4" key="1">
    <citation type="submission" date="2017-03" db="EMBL/GenBank/DDBJ databases">
        <title>Foreign affairs: Plasmid Transfer between Roseobacters and Rhizobia.</title>
        <authorList>
            <person name="Bartling P."/>
            <person name="Bunk B."/>
            <person name="Overmann J."/>
            <person name="Brinkmann H."/>
            <person name="Petersen J."/>
        </authorList>
    </citation>
    <scope>NUCLEOTIDE SEQUENCE [LARGE SCALE GENOMIC DNA]</scope>
    <source>
        <strain evidence="3 4">MACL11</strain>
        <plasmid evidence="4">Plasmid pmm170</plasmid>
    </source>
</reference>
<dbReference type="InterPro" id="IPR000683">
    <property type="entry name" value="Gfo/Idh/MocA-like_OxRdtase_N"/>
</dbReference>
<dbReference type="KEGG" id="mmed:Mame_05191"/>
<evidence type="ECO:0000313" key="3">
    <source>
        <dbReference type="EMBL" id="AQZ54482.1"/>
    </source>
</evidence>
<dbReference type="Pfam" id="PF01408">
    <property type="entry name" value="GFO_IDH_MocA"/>
    <property type="match status" value="1"/>
</dbReference>
<feature type="domain" description="Gfo/Idh/MocA-like oxidoreductase N-terminal" evidence="1">
    <location>
        <begin position="4"/>
        <end position="128"/>
    </location>
</feature>
<dbReference type="EMBL" id="CP020333">
    <property type="protein sequence ID" value="AQZ54482.1"/>
    <property type="molecule type" value="Genomic_DNA"/>
</dbReference>
<evidence type="ECO:0000259" key="1">
    <source>
        <dbReference type="Pfam" id="PF01408"/>
    </source>
</evidence>
<keyword evidence="3" id="KW-0614">Plasmid</keyword>
<dbReference type="eggNOG" id="COG0673">
    <property type="taxonomic scope" value="Bacteria"/>
</dbReference>
<dbReference type="Gene3D" id="3.30.360.10">
    <property type="entry name" value="Dihydrodipicolinate Reductase, domain 2"/>
    <property type="match status" value="1"/>
</dbReference>
<feature type="domain" description="GFO/IDH/MocA-like oxidoreductase" evidence="2">
    <location>
        <begin position="142"/>
        <end position="258"/>
    </location>
</feature>
<dbReference type="SUPFAM" id="SSF51735">
    <property type="entry name" value="NAD(P)-binding Rossmann-fold domains"/>
    <property type="match status" value="1"/>
</dbReference>
<dbReference type="Gene3D" id="3.40.50.720">
    <property type="entry name" value="NAD(P)-binding Rossmann-like Domain"/>
    <property type="match status" value="1"/>
</dbReference>
<dbReference type="InterPro" id="IPR051450">
    <property type="entry name" value="Gfo/Idh/MocA_Oxidoreductases"/>
</dbReference>
<geneLocation type="plasmid" evidence="4">
    <name>pmm170</name>
</geneLocation>
<keyword evidence="4" id="KW-1185">Reference proteome</keyword>
<dbReference type="GO" id="GO:0000166">
    <property type="term" value="F:nucleotide binding"/>
    <property type="evidence" value="ECO:0007669"/>
    <property type="project" value="InterPro"/>
</dbReference>
<gene>
    <name evidence="3" type="primary">gfo_4</name>
    <name evidence="3" type="ORF">Mame_05191</name>
</gene>
<dbReference type="RefSeq" id="WP_018067096.1">
    <property type="nucleotide sequence ID" value="NZ_AQWH01000033.1"/>
</dbReference>
<evidence type="ECO:0000259" key="2">
    <source>
        <dbReference type="Pfam" id="PF22725"/>
    </source>
</evidence>
<dbReference type="GO" id="GO:0047061">
    <property type="term" value="F:glucose-fructose oxidoreductase activity"/>
    <property type="evidence" value="ECO:0007669"/>
    <property type="project" value="UniProtKB-EC"/>
</dbReference>
<dbReference type="AlphaFoldDB" id="A0A1U9ZAA6"/>
<keyword evidence="3" id="KW-0560">Oxidoreductase</keyword>
<dbReference type="PANTHER" id="PTHR43377">
    <property type="entry name" value="BILIVERDIN REDUCTASE A"/>
    <property type="match status" value="1"/>
</dbReference>